<accession>A0ABW0NLR0</accession>
<comment type="caution">
    <text evidence="5">The sequence shown here is derived from an EMBL/GenBank/DDBJ whole genome shotgun (WGS) entry which is preliminary data.</text>
</comment>
<keyword evidence="6" id="KW-1185">Reference proteome</keyword>
<keyword evidence="1" id="KW-0805">Transcription regulation</keyword>
<feature type="domain" description="HTH luxR-type" evidence="4">
    <location>
        <begin position="159"/>
        <end position="218"/>
    </location>
</feature>
<dbReference type="Pfam" id="PF00196">
    <property type="entry name" value="GerE"/>
    <property type="match status" value="1"/>
</dbReference>
<evidence type="ECO:0000313" key="6">
    <source>
        <dbReference type="Proteomes" id="UP001596037"/>
    </source>
</evidence>
<dbReference type="InterPro" id="IPR036388">
    <property type="entry name" value="WH-like_DNA-bd_sf"/>
</dbReference>
<dbReference type="Gene3D" id="1.10.10.10">
    <property type="entry name" value="Winged helix-like DNA-binding domain superfamily/Winged helix DNA-binding domain"/>
    <property type="match status" value="1"/>
</dbReference>
<evidence type="ECO:0000313" key="5">
    <source>
        <dbReference type="EMBL" id="MFC5500093.1"/>
    </source>
</evidence>
<organism evidence="5 6">
    <name type="scientific">Caenimonas terrae</name>
    <dbReference type="NCBI Taxonomy" id="696074"/>
    <lineage>
        <taxon>Bacteria</taxon>
        <taxon>Pseudomonadati</taxon>
        <taxon>Pseudomonadota</taxon>
        <taxon>Betaproteobacteria</taxon>
        <taxon>Burkholderiales</taxon>
        <taxon>Comamonadaceae</taxon>
        <taxon>Caenimonas</taxon>
    </lineage>
</organism>
<dbReference type="RefSeq" id="WP_376852336.1">
    <property type="nucleotide sequence ID" value="NZ_JBHSMF010000010.1"/>
</dbReference>
<dbReference type="EMBL" id="JBHSMF010000010">
    <property type="protein sequence ID" value="MFC5500093.1"/>
    <property type="molecule type" value="Genomic_DNA"/>
</dbReference>
<dbReference type="PROSITE" id="PS50043">
    <property type="entry name" value="HTH_LUXR_2"/>
    <property type="match status" value="1"/>
</dbReference>
<evidence type="ECO:0000256" key="3">
    <source>
        <dbReference type="ARBA" id="ARBA00023163"/>
    </source>
</evidence>
<keyword evidence="2" id="KW-0238">DNA-binding</keyword>
<dbReference type="CDD" id="cd06170">
    <property type="entry name" value="LuxR_C_like"/>
    <property type="match status" value="1"/>
</dbReference>
<dbReference type="SUPFAM" id="SSF46894">
    <property type="entry name" value="C-terminal effector domain of the bipartite response regulators"/>
    <property type="match status" value="1"/>
</dbReference>
<proteinExistence type="predicted"/>
<dbReference type="Proteomes" id="UP001596037">
    <property type="component" value="Unassembled WGS sequence"/>
</dbReference>
<reference evidence="6" key="1">
    <citation type="journal article" date="2019" name="Int. J. Syst. Evol. Microbiol.">
        <title>The Global Catalogue of Microorganisms (GCM) 10K type strain sequencing project: providing services to taxonomists for standard genome sequencing and annotation.</title>
        <authorList>
            <consortium name="The Broad Institute Genomics Platform"/>
            <consortium name="The Broad Institute Genome Sequencing Center for Infectious Disease"/>
            <person name="Wu L."/>
            <person name="Ma J."/>
        </authorList>
    </citation>
    <scope>NUCLEOTIDE SEQUENCE [LARGE SCALE GENOMIC DNA]</scope>
    <source>
        <strain evidence="6">CCUG 57401</strain>
    </source>
</reference>
<dbReference type="PRINTS" id="PR00038">
    <property type="entry name" value="HTHLUXR"/>
</dbReference>
<dbReference type="PANTHER" id="PTHR44688">
    <property type="entry name" value="DNA-BINDING TRANSCRIPTIONAL ACTIVATOR DEVR_DOSR"/>
    <property type="match status" value="1"/>
</dbReference>
<keyword evidence="3" id="KW-0804">Transcription</keyword>
<gene>
    <name evidence="5" type="ORF">ACFPOE_21295</name>
</gene>
<evidence type="ECO:0000256" key="2">
    <source>
        <dbReference type="ARBA" id="ARBA00023125"/>
    </source>
</evidence>
<protein>
    <submittedName>
        <fullName evidence="5">LuxR C-terminal-related transcriptional regulator</fullName>
    </submittedName>
</protein>
<sequence length="220" mass="24103">MSSPVVETEDSLVLLERMAFQLKDHGVAAVVVTGVMCGSGGEIEDLVDVVAAFPPSVEQLGAFFSVRHAPGPDVDPRTEPQVSWLDLQSSSIPGRDQLIAQDLQSVIRVRMPVVGRRGFEILLFSRHGTFHHESAALALWHVMGSWPRLKTALALERCRLTLRERECLSYIFRGLTAAETGAWLHCTERTVRLHLSNASRKLGAKNTAAGIRNALMIGAL</sequence>
<dbReference type="SMART" id="SM00421">
    <property type="entry name" value="HTH_LUXR"/>
    <property type="match status" value="1"/>
</dbReference>
<dbReference type="PANTHER" id="PTHR44688:SF16">
    <property type="entry name" value="DNA-BINDING TRANSCRIPTIONAL ACTIVATOR DEVR_DOSR"/>
    <property type="match status" value="1"/>
</dbReference>
<name>A0ABW0NLR0_9BURK</name>
<evidence type="ECO:0000256" key="1">
    <source>
        <dbReference type="ARBA" id="ARBA00023015"/>
    </source>
</evidence>
<dbReference type="InterPro" id="IPR016032">
    <property type="entry name" value="Sig_transdc_resp-reg_C-effctor"/>
</dbReference>
<evidence type="ECO:0000259" key="4">
    <source>
        <dbReference type="PROSITE" id="PS50043"/>
    </source>
</evidence>
<dbReference type="InterPro" id="IPR000792">
    <property type="entry name" value="Tscrpt_reg_LuxR_C"/>
</dbReference>